<feature type="transmembrane region" description="Helical" evidence="1">
    <location>
        <begin position="20"/>
        <end position="48"/>
    </location>
</feature>
<organism evidence="2 3">
    <name type="scientific">Leucobacter chromiireducens subsp. solipictus</name>
    <dbReference type="NCBI Taxonomy" id="398235"/>
    <lineage>
        <taxon>Bacteria</taxon>
        <taxon>Bacillati</taxon>
        <taxon>Actinomycetota</taxon>
        <taxon>Actinomycetes</taxon>
        <taxon>Micrococcales</taxon>
        <taxon>Microbacteriaceae</taxon>
        <taxon>Leucobacter</taxon>
    </lineage>
</organism>
<sequence>MPDIEPDFSAPGSSAIIQVVSWFLGLGLLITFLALIAVAVTLAFKGFGNQNLQQGASKSVMWLALGVAALGSASGIWQFLVGFDLGIA</sequence>
<dbReference type="Proteomes" id="UP001645859">
    <property type="component" value="Unassembled WGS sequence"/>
</dbReference>
<feature type="transmembrane region" description="Helical" evidence="1">
    <location>
        <begin position="60"/>
        <end position="80"/>
    </location>
</feature>
<gene>
    <name evidence="2" type="ORF">D3230_04470</name>
</gene>
<keyword evidence="3" id="KW-1185">Reference proteome</keyword>
<keyword evidence="1" id="KW-0472">Membrane</keyword>
<accession>A0ABS1SDC3</accession>
<evidence type="ECO:0000313" key="3">
    <source>
        <dbReference type="Proteomes" id="UP001645859"/>
    </source>
</evidence>
<evidence type="ECO:0008006" key="4">
    <source>
        <dbReference type="Google" id="ProtNLM"/>
    </source>
</evidence>
<name>A0ABS1SDC3_9MICO</name>
<evidence type="ECO:0000313" key="2">
    <source>
        <dbReference type="EMBL" id="MBL3678551.1"/>
    </source>
</evidence>
<proteinExistence type="predicted"/>
<protein>
    <recommendedName>
        <fullName evidence="4">Integral membrane protein</fullName>
    </recommendedName>
</protein>
<dbReference type="RefSeq" id="WP_202343819.1">
    <property type="nucleotide sequence ID" value="NZ_BAAAPI010000008.1"/>
</dbReference>
<comment type="caution">
    <text evidence="2">The sequence shown here is derived from an EMBL/GenBank/DDBJ whole genome shotgun (WGS) entry which is preliminary data.</text>
</comment>
<dbReference type="EMBL" id="QYAC01000002">
    <property type="protein sequence ID" value="MBL3678551.1"/>
    <property type="molecule type" value="Genomic_DNA"/>
</dbReference>
<reference evidence="2 3" key="1">
    <citation type="submission" date="2018-09" db="EMBL/GenBank/DDBJ databases">
        <title>Comparative genomics of Leucobacter spp.</title>
        <authorList>
            <person name="Reis A.C."/>
            <person name="Kolvenbach B.A."/>
            <person name="Corvini P.F.X."/>
            <person name="Nunes O.C."/>
        </authorList>
    </citation>
    <scope>NUCLEOTIDE SEQUENCE [LARGE SCALE GENOMIC DNA]</scope>
    <source>
        <strain evidence="2 3">TAN 31504</strain>
    </source>
</reference>
<evidence type="ECO:0000256" key="1">
    <source>
        <dbReference type="SAM" id="Phobius"/>
    </source>
</evidence>
<keyword evidence="1" id="KW-1133">Transmembrane helix</keyword>
<keyword evidence="1" id="KW-0812">Transmembrane</keyword>